<comment type="caution">
    <text evidence="2">The sequence shown here is derived from an EMBL/GenBank/DDBJ whole genome shotgun (WGS) entry which is preliminary data.</text>
</comment>
<reference evidence="2 3" key="1">
    <citation type="submission" date="2023-10" db="EMBL/GenBank/DDBJ databases">
        <title>Genomes of two closely related lineages of the louse Polyplax serrata with different host specificities.</title>
        <authorList>
            <person name="Martinu J."/>
            <person name="Tarabai H."/>
            <person name="Stefka J."/>
            <person name="Hypsa V."/>
        </authorList>
    </citation>
    <scope>NUCLEOTIDE SEQUENCE [LARGE SCALE GENOMIC DNA]</scope>
    <source>
        <strain evidence="2">HR10_N</strain>
    </source>
</reference>
<evidence type="ECO:0000256" key="1">
    <source>
        <dbReference type="SAM" id="MobiDB-lite"/>
    </source>
</evidence>
<evidence type="ECO:0000313" key="3">
    <source>
        <dbReference type="Proteomes" id="UP001372834"/>
    </source>
</evidence>
<feature type="compositionally biased region" description="Basic and acidic residues" evidence="1">
    <location>
        <begin position="86"/>
        <end position="115"/>
    </location>
</feature>
<dbReference type="AlphaFoldDB" id="A0AAN8S1H7"/>
<protein>
    <submittedName>
        <fullName evidence="2">Uncharacterized protein</fullName>
    </submittedName>
</protein>
<sequence>MSGMGECEKLAVFGGGRTVATCDLTTSGDAGEFVSGKWFSRRPGRGRQSGMARVPGRWQAHVDAARYESRLSNWWTRNPKKNMKNRIAERMQDTEIPRRIPRPEGPDTRQRRESSDESPMYISLY</sequence>
<proteinExistence type="predicted"/>
<accession>A0AAN8S1H7</accession>
<feature type="region of interest" description="Disordered" evidence="1">
    <location>
        <begin position="80"/>
        <end position="125"/>
    </location>
</feature>
<name>A0AAN8S1H7_POLSC</name>
<dbReference type="EMBL" id="JAWJWE010000038">
    <property type="protein sequence ID" value="KAK6622833.1"/>
    <property type="molecule type" value="Genomic_DNA"/>
</dbReference>
<gene>
    <name evidence="2" type="ORF">RUM43_008676</name>
</gene>
<dbReference type="Proteomes" id="UP001372834">
    <property type="component" value="Unassembled WGS sequence"/>
</dbReference>
<organism evidence="2 3">
    <name type="scientific">Polyplax serrata</name>
    <name type="common">Common mouse louse</name>
    <dbReference type="NCBI Taxonomy" id="468196"/>
    <lineage>
        <taxon>Eukaryota</taxon>
        <taxon>Metazoa</taxon>
        <taxon>Ecdysozoa</taxon>
        <taxon>Arthropoda</taxon>
        <taxon>Hexapoda</taxon>
        <taxon>Insecta</taxon>
        <taxon>Pterygota</taxon>
        <taxon>Neoptera</taxon>
        <taxon>Paraneoptera</taxon>
        <taxon>Psocodea</taxon>
        <taxon>Troctomorpha</taxon>
        <taxon>Phthiraptera</taxon>
        <taxon>Anoplura</taxon>
        <taxon>Polyplacidae</taxon>
        <taxon>Polyplax</taxon>
    </lineage>
</organism>
<evidence type="ECO:0000313" key="2">
    <source>
        <dbReference type="EMBL" id="KAK6622833.1"/>
    </source>
</evidence>